<dbReference type="STRING" id="1938817.SAMN06296008_11179"/>
<gene>
    <name evidence="3" type="ORF">SAMN06296008_11179</name>
</gene>
<dbReference type="Pfam" id="PF23023">
    <property type="entry name" value="Anti-Pycsar_Apyc1"/>
    <property type="match status" value="1"/>
</dbReference>
<keyword evidence="4" id="KW-1185">Reference proteome</keyword>
<protein>
    <submittedName>
        <fullName evidence="3">Ribonuclease Z</fullName>
    </submittedName>
</protein>
<evidence type="ECO:0000259" key="2">
    <source>
        <dbReference type="SMART" id="SM00849"/>
    </source>
</evidence>
<dbReference type="Proteomes" id="UP000192708">
    <property type="component" value="Unassembled WGS sequence"/>
</dbReference>
<evidence type="ECO:0000313" key="3">
    <source>
        <dbReference type="EMBL" id="SMC68021.1"/>
    </source>
</evidence>
<name>A0A1W2B5I1_9BURK</name>
<dbReference type="SUPFAM" id="SSF56281">
    <property type="entry name" value="Metallo-hydrolase/oxidoreductase"/>
    <property type="match status" value="1"/>
</dbReference>
<dbReference type="CDD" id="cd07719">
    <property type="entry name" value="arylsulfatase_AtsA-like_MBL-fold"/>
    <property type="match status" value="1"/>
</dbReference>
<dbReference type="InterPro" id="IPR036866">
    <property type="entry name" value="RibonucZ/Hydroxyglut_hydro"/>
</dbReference>
<dbReference type="OrthoDB" id="9803916at2"/>
<proteinExistence type="predicted"/>
<evidence type="ECO:0000313" key="4">
    <source>
        <dbReference type="Proteomes" id="UP000192708"/>
    </source>
</evidence>
<dbReference type="PANTHER" id="PTHR46018:SF2">
    <property type="entry name" value="ZINC PHOSPHODIESTERASE ELAC PROTEIN 1"/>
    <property type="match status" value="1"/>
</dbReference>
<reference evidence="3 4" key="1">
    <citation type="submission" date="2017-04" db="EMBL/GenBank/DDBJ databases">
        <authorList>
            <person name="Afonso C.L."/>
            <person name="Miller P.J."/>
            <person name="Scott M.A."/>
            <person name="Spackman E."/>
            <person name="Goraichik I."/>
            <person name="Dimitrov K.M."/>
            <person name="Suarez D.L."/>
            <person name="Swayne D.E."/>
        </authorList>
    </citation>
    <scope>NUCLEOTIDE SEQUENCE [LARGE SCALE GENOMIC DNA]</scope>
    <source>
        <strain evidence="3 4">VK13</strain>
    </source>
</reference>
<dbReference type="InterPro" id="IPR044094">
    <property type="entry name" value="AtsA-like_MBL-fold"/>
</dbReference>
<organism evidence="3 4">
    <name type="scientific">Polynucleobacter kasalickyi</name>
    <dbReference type="NCBI Taxonomy" id="1938817"/>
    <lineage>
        <taxon>Bacteria</taxon>
        <taxon>Pseudomonadati</taxon>
        <taxon>Pseudomonadota</taxon>
        <taxon>Betaproteobacteria</taxon>
        <taxon>Burkholderiales</taxon>
        <taxon>Burkholderiaceae</taxon>
        <taxon>Polynucleobacter</taxon>
    </lineage>
</organism>
<dbReference type="InterPro" id="IPR001279">
    <property type="entry name" value="Metallo-B-lactamas"/>
</dbReference>
<sequence>MARFGPGVLIQAGGKHLLIDSGRGTTQRIWQLGIKLGLIDAVFITHLHSDHVVGLPDIWLTGWLETNYAQRNGPFVIYGPKGSQQLMNGLEQAYEWDIKARIADQALKPENIKSVVTEVNAGVVYKKDGLTVTAIEVDHGDLLKPAFGYRIDYDNRSVTISGDTRYSENLIKYSMGSNLIIHQVAAAKEALLKNPAIKVILDHHTSPEEAGTLFSKVKPQLAVFYHFVLLGGPGIPAVTEKEVFDRARKTYSGPLVIGEDLMTFQIEKDQVIQK</sequence>
<dbReference type="AlphaFoldDB" id="A0A1W2B5I1"/>
<dbReference type="SMART" id="SM00849">
    <property type="entry name" value="Lactamase_B"/>
    <property type="match status" value="1"/>
</dbReference>
<dbReference type="Gene3D" id="3.60.15.10">
    <property type="entry name" value="Ribonuclease Z/Hydroxyacylglutathione hydrolase-like"/>
    <property type="match status" value="1"/>
</dbReference>
<dbReference type="PANTHER" id="PTHR46018">
    <property type="entry name" value="ZINC PHOSPHODIESTERASE ELAC PROTEIN 1"/>
    <property type="match status" value="1"/>
</dbReference>
<evidence type="ECO:0000256" key="1">
    <source>
        <dbReference type="ARBA" id="ARBA00022801"/>
    </source>
</evidence>
<dbReference type="EMBL" id="FWXJ01000011">
    <property type="protein sequence ID" value="SMC68021.1"/>
    <property type="molecule type" value="Genomic_DNA"/>
</dbReference>
<feature type="domain" description="Metallo-beta-lactamase" evidence="2">
    <location>
        <begin position="4"/>
        <end position="203"/>
    </location>
</feature>
<dbReference type="GO" id="GO:0042781">
    <property type="term" value="F:3'-tRNA processing endoribonuclease activity"/>
    <property type="evidence" value="ECO:0007669"/>
    <property type="project" value="TreeGrafter"/>
</dbReference>
<dbReference type="RefSeq" id="WP_143736161.1">
    <property type="nucleotide sequence ID" value="NZ_FWXJ01000011.1"/>
</dbReference>
<accession>A0A1W2B5I1</accession>
<keyword evidence="1" id="KW-0378">Hydrolase</keyword>